<dbReference type="GO" id="GO:0005737">
    <property type="term" value="C:cytoplasm"/>
    <property type="evidence" value="ECO:0007669"/>
    <property type="project" value="UniProtKB-SubCell"/>
</dbReference>
<evidence type="ECO:0000256" key="2">
    <source>
        <dbReference type="ARBA" id="ARBA00022598"/>
    </source>
</evidence>
<dbReference type="EC" id="6.1.1.10" evidence="7"/>
<dbReference type="PANTHER" id="PTHR43326">
    <property type="entry name" value="METHIONYL-TRNA SYNTHETASE"/>
    <property type="match status" value="1"/>
</dbReference>
<name>A0A0F3PAM5_ORITS</name>
<feature type="domain" description="Methionyl/Leucyl tRNA synthetase" evidence="8">
    <location>
        <begin position="5"/>
        <end position="140"/>
    </location>
</feature>
<dbReference type="SUPFAM" id="SSF52374">
    <property type="entry name" value="Nucleotidylyl transferase"/>
    <property type="match status" value="1"/>
</dbReference>
<evidence type="ECO:0000259" key="8">
    <source>
        <dbReference type="Pfam" id="PF09334"/>
    </source>
</evidence>
<keyword evidence="4 7" id="KW-0067">ATP-binding</keyword>
<dbReference type="Gene3D" id="3.40.50.620">
    <property type="entry name" value="HUPs"/>
    <property type="match status" value="1"/>
</dbReference>
<gene>
    <name evidence="7 10" type="primary">metG</name>
    <name evidence="10" type="ORF">OTSTA716_0495</name>
</gene>
<dbReference type="InterPro" id="IPR014758">
    <property type="entry name" value="Met-tRNA_synth"/>
</dbReference>
<comment type="subunit">
    <text evidence="7">Monomer.</text>
</comment>
<dbReference type="GO" id="GO:0006431">
    <property type="term" value="P:methionyl-tRNA aminoacylation"/>
    <property type="evidence" value="ECO:0007669"/>
    <property type="project" value="UniProtKB-UniRule"/>
</dbReference>
<keyword evidence="5 7" id="KW-0648">Protein biosynthesis</keyword>
<keyword evidence="3 7" id="KW-0547">Nucleotide-binding</keyword>
<dbReference type="RefSeq" id="WP_045916745.1">
    <property type="nucleotide sequence ID" value="NZ_LAOA01000011.1"/>
</dbReference>
<evidence type="ECO:0000256" key="4">
    <source>
        <dbReference type="ARBA" id="ARBA00022840"/>
    </source>
</evidence>
<feature type="short sequence motif" description="'KMSKS' region" evidence="7">
    <location>
        <begin position="296"/>
        <end position="300"/>
    </location>
</feature>
<dbReference type="InterPro" id="IPR041872">
    <property type="entry name" value="Anticodon_Met"/>
</dbReference>
<dbReference type="InterPro" id="IPR014729">
    <property type="entry name" value="Rossmann-like_a/b/a_fold"/>
</dbReference>
<dbReference type="FunFam" id="2.170.220.10:FF:000002">
    <property type="entry name" value="Methionine--tRNA ligase"/>
    <property type="match status" value="1"/>
</dbReference>
<keyword evidence="7" id="KW-0963">Cytoplasm</keyword>
<evidence type="ECO:0000313" key="11">
    <source>
        <dbReference type="Proteomes" id="UP000033671"/>
    </source>
</evidence>
<dbReference type="HAMAP" id="MF_01228">
    <property type="entry name" value="Met_tRNA_synth_type2"/>
    <property type="match status" value="1"/>
</dbReference>
<evidence type="ECO:0000256" key="3">
    <source>
        <dbReference type="ARBA" id="ARBA00022741"/>
    </source>
</evidence>
<dbReference type="Gene3D" id="1.10.730.10">
    <property type="entry name" value="Isoleucyl-tRNA Synthetase, Domain 1"/>
    <property type="match status" value="1"/>
</dbReference>
<evidence type="ECO:0000259" key="9">
    <source>
        <dbReference type="Pfam" id="PF19303"/>
    </source>
</evidence>
<sequence length="511" mass="58236">MKSKYYITTPIYYVNDIPHIGHAYTSILADVYARFMRLLGKEVIFLTGTDEHGQKVEKAASNAGVSPKEFVDKIASSFVKLSVDLNLSNDDFIRTTDTRHIKAVQKLWKVLEQQGDIYLGKYCGWYAIKDEAFYSESELTTDGKAPTGAEVEWVEESSYFFALSKWQQKLLDWYENNHDIIKPAFFRNEVINFIKNGLIDLSISRTTFKWGIAVPNDSSHVIYVWLDALVNYISALGYASDNGTLMTNFWPADLHIVGKDILRFHAVYWPAFLMSAGLPLPKAILVHGWWTNEGQKISKSVGNVINPVELTSKFGIDQVRYFLLREITIGNDGNFSKISFINRINSELCNKLGNLVHRTLSFIYKYNKAQIPQVDGITITNLYKSESLLLKIVMLSDNLANIIDNENVTVILNRIMEIVNQANIYFDQQAPWKFKDSNSQKIATILYTLIETIRCIAILLQPFIPESANTILDLIAIDKTERIFSCINRSHAIKPGKTILEPKPIFVKIEE</sequence>
<keyword evidence="2 7" id="KW-0436">Ligase</keyword>
<proteinExistence type="inferred from homology"/>
<dbReference type="PRINTS" id="PR01041">
    <property type="entry name" value="TRNASYNTHMET"/>
</dbReference>
<protein>
    <recommendedName>
        <fullName evidence="7">Methionine--tRNA ligase</fullName>
        <ecNumber evidence="7">6.1.1.10</ecNumber>
    </recommendedName>
    <alternativeName>
        <fullName evidence="7">Methionyl-tRNA synthetase</fullName>
        <shortName evidence="7">MetRS</shortName>
    </alternativeName>
</protein>
<dbReference type="GO" id="GO:0005524">
    <property type="term" value="F:ATP binding"/>
    <property type="evidence" value="ECO:0007669"/>
    <property type="project" value="UniProtKB-UniRule"/>
</dbReference>
<comment type="caution">
    <text evidence="7">Lacks conserved residue(s) required for the propagation of feature annotation.</text>
</comment>
<evidence type="ECO:0000256" key="5">
    <source>
        <dbReference type="ARBA" id="ARBA00022917"/>
    </source>
</evidence>
<dbReference type="PANTHER" id="PTHR43326:SF1">
    <property type="entry name" value="METHIONINE--TRNA LIGASE, MITOCHONDRIAL"/>
    <property type="match status" value="1"/>
</dbReference>
<evidence type="ECO:0000313" key="10">
    <source>
        <dbReference type="EMBL" id="KJV76987.1"/>
    </source>
</evidence>
<dbReference type="EMBL" id="LAOA01000011">
    <property type="protein sequence ID" value="KJV76987.1"/>
    <property type="molecule type" value="Genomic_DNA"/>
</dbReference>
<dbReference type="Proteomes" id="UP000033671">
    <property type="component" value="Unassembled WGS sequence"/>
</dbReference>
<dbReference type="NCBIfam" id="TIGR00398">
    <property type="entry name" value="metG"/>
    <property type="match status" value="1"/>
</dbReference>
<reference evidence="10 11" key="1">
    <citation type="submission" date="2015-01" db="EMBL/GenBank/DDBJ databases">
        <title>Genome Sequencing of Rickettsiales.</title>
        <authorList>
            <person name="Daugherty S.C."/>
            <person name="Su Q."/>
            <person name="Abolude K."/>
            <person name="Beier-Sexton M."/>
            <person name="Carlyon J.A."/>
            <person name="Carter R."/>
            <person name="Day N.P."/>
            <person name="Dumler S.J."/>
            <person name="Dyachenko V."/>
            <person name="Godinez A."/>
            <person name="Kurtti T.J."/>
            <person name="Lichay M."/>
            <person name="Mullins K.E."/>
            <person name="Ott S."/>
            <person name="Pappas-Brown V."/>
            <person name="Paris D.H."/>
            <person name="Patel P."/>
            <person name="Richards A.L."/>
            <person name="Sadzewicz L."/>
            <person name="Sears K."/>
            <person name="Seidman D."/>
            <person name="Sengamalay N."/>
            <person name="Stenos J."/>
            <person name="Tallon L.J."/>
            <person name="Vincent G."/>
            <person name="Fraser C.M."/>
            <person name="Munderloh U."/>
            <person name="Dunning-Hotopp J.C."/>
        </authorList>
    </citation>
    <scope>NUCLEOTIDE SEQUENCE [LARGE SCALE GENOMIC DNA]</scope>
    <source>
        <strain evidence="10 11">TA716</strain>
    </source>
</reference>
<evidence type="ECO:0000256" key="7">
    <source>
        <dbReference type="HAMAP-Rule" id="MF_01228"/>
    </source>
</evidence>
<feature type="short sequence motif" description="'HIGH' region" evidence="7">
    <location>
        <begin position="12"/>
        <end position="22"/>
    </location>
</feature>
<keyword evidence="6 7" id="KW-0030">Aminoacyl-tRNA synthetase</keyword>
<dbReference type="CDD" id="cd00814">
    <property type="entry name" value="MetRS_core"/>
    <property type="match status" value="1"/>
</dbReference>
<dbReference type="Pfam" id="PF19303">
    <property type="entry name" value="Anticodon_3"/>
    <property type="match status" value="1"/>
</dbReference>
<dbReference type="CDD" id="cd07957">
    <property type="entry name" value="Anticodon_Ia_Met"/>
    <property type="match status" value="1"/>
</dbReference>
<comment type="similarity">
    <text evidence="7">Belongs to the class-I aminoacyl-tRNA synthetase family. MetG type 2B subfamily.</text>
</comment>
<dbReference type="InterPro" id="IPR009080">
    <property type="entry name" value="tRNAsynth_Ia_anticodon-bd"/>
</dbReference>
<dbReference type="Gene3D" id="2.170.220.10">
    <property type="match status" value="1"/>
</dbReference>
<dbReference type="InterPro" id="IPR015413">
    <property type="entry name" value="Methionyl/Leucyl_tRNA_Synth"/>
</dbReference>
<dbReference type="AlphaFoldDB" id="A0A0F3PAM5"/>
<dbReference type="Pfam" id="PF09334">
    <property type="entry name" value="tRNA-synt_1g"/>
    <property type="match status" value="2"/>
</dbReference>
<dbReference type="SUPFAM" id="SSF47323">
    <property type="entry name" value="Anticodon-binding domain of a subclass of class I aminoacyl-tRNA synthetases"/>
    <property type="match status" value="1"/>
</dbReference>
<comment type="caution">
    <text evidence="10">The sequence shown here is derived from an EMBL/GenBank/DDBJ whole genome shotgun (WGS) entry which is preliminary data.</text>
</comment>
<feature type="domain" description="Methionyl/Leucyl tRNA synthetase" evidence="8">
    <location>
        <begin position="149"/>
        <end position="360"/>
    </location>
</feature>
<feature type="domain" description="Methionyl-tRNA synthetase anticodon-binding" evidence="9">
    <location>
        <begin position="410"/>
        <end position="511"/>
    </location>
</feature>
<dbReference type="InterPro" id="IPR033911">
    <property type="entry name" value="MetRS_core"/>
</dbReference>
<dbReference type="InterPro" id="IPR023457">
    <property type="entry name" value="Met-tRNA_synth_2"/>
</dbReference>
<accession>A0A0F3PAM5</accession>
<dbReference type="GO" id="GO:0004825">
    <property type="term" value="F:methionine-tRNA ligase activity"/>
    <property type="evidence" value="ECO:0007669"/>
    <property type="project" value="UniProtKB-UniRule"/>
</dbReference>
<comment type="catalytic activity">
    <reaction evidence="7">
        <text>tRNA(Met) + L-methionine + ATP = L-methionyl-tRNA(Met) + AMP + diphosphate</text>
        <dbReference type="Rhea" id="RHEA:13481"/>
        <dbReference type="Rhea" id="RHEA-COMP:9667"/>
        <dbReference type="Rhea" id="RHEA-COMP:9698"/>
        <dbReference type="ChEBI" id="CHEBI:30616"/>
        <dbReference type="ChEBI" id="CHEBI:33019"/>
        <dbReference type="ChEBI" id="CHEBI:57844"/>
        <dbReference type="ChEBI" id="CHEBI:78442"/>
        <dbReference type="ChEBI" id="CHEBI:78530"/>
        <dbReference type="ChEBI" id="CHEBI:456215"/>
        <dbReference type="EC" id="6.1.1.10"/>
    </reaction>
</comment>
<comment type="subcellular location">
    <subcellularLocation>
        <location evidence="7">Cytoplasm</location>
    </subcellularLocation>
</comment>
<organism evidence="10 11">
    <name type="scientific">Orientia tsutsugamushi str. TA716</name>
    <dbReference type="NCBI Taxonomy" id="1359175"/>
    <lineage>
        <taxon>Bacteria</taxon>
        <taxon>Pseudomonadati</taxon>
        <taxon>Pseudomonadota</taxon>
        <taxon>Alphaproteobacteria</taxon>
        <taxon>Rickettsiales</taxon>
        <taxon>Rickettsiaceae</taxon>
        <taxon>Rickettsieae</taxon>
        <taxon>Orientia</taxon>
    </lineage>
</organism>
<evidence type="ECO:0000256" key="6">
    <source>
        <dbReference type="ARBA" id="ARBA00023146"/>
    </source>
</evidence>
<evidence type="ECO:0000256" key="1">
    <source>
        <dbReference type="ARBA" id="ARBA00003314"/>
    </source>
</evidence>
<dbReference type="NCBIfam" id="NF008900">
    <property type="entry name" value="PRK12267.1"/>
    <property type="match status" value="1"/>
</dbReference>
<dbReference type="PATRIC" id="fig|1359175.3.peg.187"/>
<comment type="function">
    <text evidence="1 7">Is required not only for elongation of protein synthesis but also for the initiation of all mRNA translation through initiator tRNA(fMet) aminoacylation.</text>
</comment>